<evidence type="ECO:0000313" key="2">
    <source>
        <dbReference type="Proteomes" id="UP001595690"/>
    </source>
</evidence>
<name>A0ABV8C7U6_9PSEU</name>
<sequence length="133" mass="15357">MYVSIEYNNCGHLCACGCGREVITPLSPAQWSITYDGEKISIWPSVGNWSLPCQSHYIVDRGRIRWARSFTEREIERNRVHDRALLEGQYGGNEKLADERADSVETTSSFPNSDRHRVGTWKWILSRVRRLIS</sequence>
<keyword evidence="2" id="KW-1185">Reference proteome</keyword>
<proteinExistence type="predicted"/>
<comment type="caution">
    <text evidence="1">The sequence shown here is derived from an EMBL/GenBank/DDBJ whole genome shotgun (WGS) entry which is preliminary data.</text>
</comment>
<organism evidence="1 2">
    <name type="scientific">Lentzea rhizosphaerae</name>
    <dbReference type="NCBI Taxonomy" id="2041025"/>
    <lineage>
        <taxon>Bacteria</taxon>
        <taxon>Bacillati</taxon>
        <taxon>Actinomycetota</taxon>
        <taxon>Actinomycetes</taxon>
        <taxon>Pseudonocardiales</taxon>
        <taxon>Pseudonocardiaceae</taxon>
        <taxon>Lentzea</taxon>
    </lineage>
</organism>
<dbReference type="InterPro" id="IPR045384">
    <property type="entry name" value="DUF6527"/>
</dbReference>
<dbReference type="Proteomes" id="UP001595690">
    <property type="component" value="Unassembled WGS sequence"/>
</dbReference>
<evidence type="ECO:0000313" key="1">
    <source>
        <dbReference type="EMBL" id="MFC3898147.1"/>
    </source>
</evidence>
<dbReference type="Pfam" id="PF20137">
    <property type="entry name" value="BubE"/>
    <property type="match status" value="1"/>
</dbReference>
<protein>
    <submittedName>
        <fullName evidence="1">DUF6527 family protein</fullName>
    </submittedName>
</protein>
<dbReference type="RefSeq" id="WP_382379770.1">
    <property type="nucleotide sequence ID" value="NZ_JBHRZI010000046.1"/>
</dbReference>
<accession>A0ABV8C7U6</accession>
<gene>
    <name evidence="1" type="ORF">ACFOWZ_42325</name>
</gene>
<reference evidence="2" key="1">
    <citation type="journal article" date="2019" name="Int. J. Syst. Evol. Microbiol.">
        <title>The Global Catalogue of Microorganisms (GCM) 10K type strain sequencing project: providing services to taxonomists for standard genome sequencing and annotation.</title>
        <authorList>
            <consortium name="The Broad Institute Genomics Platform"/>
            <consortium name="The Broad Institute Genome Sequencing Center for Infectious Disease"/>
            <person name="Wu L."/>
            <person name="Ma J."/>
        </authorList>
    </citation>
    <scope>NUCLEOTIDE SEQUENCE [LARGE SCALE GENOMIC DNA]</scope>
    <source>
        <strain evidence="2">CGMCC 4.7405</strain>
    </source>
</reference>
<dbReference type="EMBL" id="JBHRZI010000046">
    <property type="protein sequence ID" value="MFC3898147.1"/>
    <property type="molecule type" value="Genomic_DNA"/>
</dbReference>